<accession>A0A0R3QPQ8</accession>
<evidence type="ECO:0000313" key="1">
    <source>
        <dbReference type="EMBL" id="VDO25682.1"/>
    </source>
</evidence>
<dbReference type="WBParaSite" id="BTMF_0000969301-mRNA-1">
    <property type="protein sequence ID" value="BTMF_0000969301-mRNA-1"/>
    <property type="gene ID" value="BTMF_0000969301"/>
</dbReference>
<dbReference type="AlphaFoldDB" id="A0A0R3QPQ8"/>
<evidence type="ECO:0000313" key="2">
    <source>
        <dbReference type="Proteomes" id="UP000280834"/>
    </source>
</evidence>
<proteinExistence type="predicted"/>
<keyword evidence="2" id="KW-1185">Reference proteome</keyword>
<dbReference type="Proteomes" id="UP000280834">
    <property type="component" value="Unassembled WGS sequence"/>
</dbReference>
<organism evidence="3">
    <name type="scientific">Brugia timori</name>
    <dbReference type="NCBI Taxonomy" id="42155"/>
    <lineage>
        <taxon>Eukaryota</taxon>
        <taxon>Metazoa</taxon>
        <taxon>Ecdysozoa</taxon>
        <taxon>Nematoda</taxon>
        <taxon>Chromadorea</taxon>
        <taxon>Rhabditida</taxon>
        <taxon>Spirurina</taxon>
        <taxon>Spiruromorpha</taxon>
        <taxon>Filarioidea</taxon>
        <taxon>Onchocercidae</taxon>
        <taxon>Brugia</taxon>
    </lineage>
</organism>
<evidence type="ECO:0000313" key="3">
    <source>
        <dbReference type="WBParaSite" id="BTMF_0000969301-mRNA-1"/>
    </source>
</evidence>
<name>A0A0R3QPQ8_9BILA</name>
<protein>
    <submittedName>
        <fullName evidence="3">FYR C-terminal domain-containing protein</fullName>
    </submittedName>
</protein>
<reference evidence="1 2" key="2">
    <citation type="submission" date="2018-11" db="EMBL/GenBank/DDBJ databases">
        <authorList>
            <consortium name="Pathogen Informatics"/>
        </authorList>
    </citation>
    <scope>NUCLEOTIDE SEQUENCE [LARGE SCALE GENOMIC DNA]</scope>
</reference>
<reference evidence="3" key="1">
    <citation type="submission" date="2017-02" db="UniProtKB">
        <authorList>
            <consortium name="WormBaseParasite"/>
        </authorList>
    </citation>
    <scope>IDENTIFICATION</scope>
</reference>
<dbReference type="EMBL" id="UZAG01016074">
    <property type="protein sequence ID" value="VDO25682.1"/>
    <property type="molecule type" value="Genomic_DNA"/>
</dbReference>
<gene>
    <name evidence="1" type="ORF">BTMF_LOCUS7744</name>
</gene>
<sequence length="75" mass="8675">LPPEPTKYRIDSRITYSLDDIHFKKHSHKSFRCEVRKLCSSEESVIMQRKRGGSLHDILNDVMLNVSGEQFGISI</sequence>